<comment type="caution">
    <text evidence="18">The sequence shown here is derived from an EMBL/GenBank/DDBJ whole genome shotgun (WGS) entry which is preliminary data.</text>
</comment>
<dbReference type="SUPFAM" id="SSF140990">
    <property type="entry name" value="FtsH protease domain-like"/>
    <property type="match status" value="1"/>
</dbReference>
<keyword evidence="9 14" id="KW-0862">Zinc</keyword>
<comment type="similarity">
    <text evidence="14">In the central section; belongs to the AAA ATPase family.</text>
</comment>
<evidence type="ECO:0000256" key="8">
    <source>
        <dbReference type="ARBA" id="ARBA00022801"/>
    </source>
</evidence>
<comment type="subcellular location">
    <subcellularLocation>
        <location evidence="14">Cell membrane</location>
        <topology evidence="14">Multi-pass membrane protein</topology>
        <orientation evidence="14">Cytoplasmic side</orientation>
    </subcellularLocation>
    <subcellularLocation>
        <location evidence="1">Membrane</location>
    </subcellularLocation>
</comment>
<keyword evidence="19" id="KW-1185">Reference proteome</keyword>
<keyword evidence="3 14" id="KW-1003">Cell membrane</keyword>
<keyword evidence="4 14" id="KW-0645">Protease</keyword>
<dbReference type="PROSITE" id="PS00674">
    <property type="entry name" value="AAA"/>
    <property type="match status" value="1"/>
</dbReference>
<evidence type="ECO:0000256" key="9">
    <source>
        <dbReference type="ARBA" id="ARBA00022833"/>
    </source>
</evidence>
<dbReference type="PANTHER" id="PTHR23076:SF97">
    <property type="entry name" value="ATP-DEPENDENT ZINC METALLOPROTEASE YME1L1"/>
    <property type="match status" value="1"/>
</dbReference>
<comment type="function">
    <text evidence="14">Acts as a processive, ATP-dependent zinc metallopeptidase for both cytoplasmic and membrane proteins. Plays a role in the quality control of integral membrane proteins.</text>
</comment>
<dbReference type="Gene3D" id="1.10.8.60">
    <property type="match status" value="1"/>
</dbReference>
<evidence type="ECO:0000256" key="2">
    <source>
        <dbReference type="ARBA" id="ARBA00010044"/>
    </source>
</evidence>
<keyword evidence="10 14" id="KW-0067">ATP-binding</keyword>
<evidence type="ECO:0000313" key="19">
    <source>
        <dbReference type="Proteomes" id="UP001595816"/>
    </source>
</evidence>
<evidence type="ECO:0000313" key="18">
    <source>
        <dbReference type="EMBL" id="MFC4129516.1"/>
    </source>
</evidence>
<dbReference type="Pfam" id="PF17862">
    <property type="entry name" value="AAA_lid_3"/>
    <property type="match status" value="1"/>
</dbReference>
<evidence type="ECO:0000256" key="1">
    <source>
        <dbReference type="ARBA" id="ARBA00004370"/>
    </source>
</evidence>
<evidence type="ECO:0000256" key="4">
    <source>
        <dbReference type="ARBA" id="ARBA00022670"/>
    </source>
</evidence>
<dbReference type="Pfam" id="PF01434">
    <property type="entry name" value="Peptidase_M41"/>
    <property type="match status" value="1"/>
</dbReference>
<dbReference type="InterPro" id="IPR037219">
    <property type="entry name" value="Peptidase_M41-like"/>
</dbReference>
<dbReference type="HAMAP" id="MF_01458">
    <property type="entry name" value="FtsH"/>
    <property type="match status" value="1"/>
</dbReference>
<dbReference type="EC" id="3.4.24.-" evidence="14"/>
<feature type="binding site" evidence="14">
    <location>
        <begin position="211"/>
        <end position="218"/>
    </location>
    <ligand>
        <name>ATP</name>
        <dbReference type="ChEBI" id="CHEBI:30616"/>
    </ligand>
</feature>
<dbReference type="InterPro" id="IPR003959">
    <property type="entry name" value="ATPase_AAA_core"/>
</dbReference>
<evidence type="ECO:0000256" key="12">
    <source>
        <dbReference type="ARBA" id="ARBA00023049"/>
    </source>
</evidence>
<evidence type="ECO:0000256" key="10">
    <source>
        <dbReference type="ARBA" id="ARBA00022840"/>
    </source>
</evidence>
<feature type="binding site" evidence="14">
    <location>
        <position position="433"/>
    </location>
    <ligand>
        <name>Zn(2+)</name>
        <dbReference type="ChEBI" id="CHEBI:29105"/>
        <note>catalytic</note>
    </ligand>
</feature>
<comment type="subunit">
    <text evidence="14">Homohexamer.</text>
</comment>
<feature type="active site" evidence="14">
    <location>
        <position position="434"/>
    </location>
</feature>
<evidence type="ECO:0000256" key="16">
    <source>
        <dbReference type="SAM" id="MobiDB-lite"/>
    </source>
</evidence>
<dbReference type="Proteomes" id="UP001595816">
    <property type="component" value="Unassembled WGS sequence"/>
</dbReference>
<dbReference type="EMBL" id="JBHSAY010000003">
    <property type="protein sequence ID" value="MFC4129516.1"/>
    <property type="molecule type" value="Genomic_DNA"/>
</dbReference>
<dbReference type="InterPro" id="IPR041569">
    <property type="entry name" value="AAA_lid_3"/>
</dbReference>
<dbReference type="InterPro" id="IPR027417">
    <property type="entry name" value="P-loop_NTPase"/>
</dbReference>
<dbReference type="Pfam" id="PF00004">
    <property type="entry name" value="AAA"/>
    <property type="match status" value="1"/>
</dbReference>
<dbReference type="InterPro" id="IPR011546">
    <property type="entry name" value="Pept_M41_FtsH_extracell"/>
</dbReference>
<proteinExistence type="inferred from homology"/>
<name>A0ABV8LG89_9ACTN</name>
<protein>
    <recommendedName>
        <fullName evidence="14">ATP-dependent zinc metalloprotease FtsH</fullName>
        <ecNumber evidence="14">3.4.24.-</ecNumber>
    </recommendedName>
</protein>
<dbReference type="PANTHER" id="PTHR23076">
    <property type="entry name" value="METALLOPROTEASE M41 FTSH"/>
    <property type="match status" value="1"/>
</dbReference>
<evidence type="ECO:0000256" key="7">
    <source>
        <dbReference type="ARBA" id="ARBA00022741"/>
    </source>
</evidence>
<evidence type="ECO:0000256" key="15">
    <source>
        <dbReference type="RuleBase" id="RU003651"/>
    </source>
</evidence>
<keyword evidence="11 14" id="KW-1133">Transmembrane helix</keyword>
<dbReference type="InterPro" id="IPR003960">
    <property type="entry name" value="ATPase_AAA_CS"/>
</dbReference>
<accession>A0ABV8LG89</accession>
<keyword evidence="5 14" id="KW-0812">Transmembrane</keyword>
<dbReference type="Pfam" id="PF06480">
    <property type="entry name" value="FtsH_ext"/>
    <property type="match status" value="1"/>
</dbReference>
<evidence type="ECO:0000256" key="11">
    <source>
        <dbReference type="ARBA" id="ARBA00022989"/>
    </source>
</evidence>
<comment type="similarity">
    <text evidence="15">Belongs to the AAA ATPase family.</text>
</comment>
<keyword evidence="8 14" id="KW-0378">Hydrolase</keyword>
<evidence type="ECO:0000256" key="5">
    <source>
        <dbReference type="ARBA" id="ARBA00022692"/>
    </source>
</evidence>
<comment type="similarity">
    <text evidence="2 14">In the C-terminal section; belongs to the peptidase M41 family.</text>
</comment>
<feature type="binding site" evidence="14">
    <location>
        <position position="437"/>
    </location>
    <ligand>
        <name>Zn(2+)</name>
        <dbReference type="ChEBI" id="CHEBI:29105"/>
        <note>catalytic</note>
    </ligand>
</feature>
<dbReference type="NCBIfam" id="TIGR01241">
    <property type="entry name" value="FtsH_fam"/>
    <property type="match status" value="1"/>
</dbReference>
<dbReference type="CDD" id="cd19501">
    <property type="entry name" value="RecA-like_FtsH"/>
    <property type="match status" value="1"/>
</dbReference>
<dbReference type="InterPro" id="IPR000642">
    <property type="entry name" value="Peptidase_M41"/>
</dbReference>
<dbReference type="SUPFAM" id="SSF52540">
    <property type="entry name" value="P-loop containing nucleoside triphosphate hydrolases"/>
    <property type="match status" value="1"/>
</dbReference>
<feature type="transmembrane region" description="Helical" evidence="14">
    <location>
        <begin position="118"/>
        <end position="139"/>
    </location>
</feature>
<dbReference type="InterPro" id="IPR005936">
    <property type="entry name" value="FtsH"/>
</dbReference>
<evidence type="ECO:0000256" key="6">
    <source>
        <dbReference type="ARBA" id="ARBA00022723"/>
    </source>
</evidence>
<keyword evidence="13 14" id="KW-0472">Membrane</keyword>
<evidence type="ECO:0000256" key="14">
    <source>
        <dbReference type="HAMAP-Rule" id="MF_01458"/>
    </source>
</evidence>
<keyword evidence="7 14" id="KW-0547">Nucleotide-binding</keyword>
<dbReference type="RefSeq" id="WP_253759537.1">
    <property type="nucleotide sequence ID" value="NZ_JAMZDZ010000001.1"/>
</dbReference>
<dbReference type="Gene3D" id="3.40.50.300">
    <property type="entry name" value="P-loop containing nucleotide triphosphate hydrolases"/>
    <property type="match status" value="1"/>
</dbReference>
<keyword evidence="6 14" id="KW-0479">Metal-binding</keyword>
<evidence type="ECO:0000259" key="17">
    <source>
        <dbReference type="SMART" id="SM00382"/>
    </source>
</evidence>
<organism evidence="18 19">
    <name type="scientific">Hamadaea flava</name>
    <dbReference type="NCBI Taxonomy" id="1742688"/>
    <lineage>
        <taxon>Bacteria</taxon>
        <taxon>Bacillati</taxon>
        <taxon>Actinomycetota</taxon>
        <taxon>Actinomycetes</taxon>
        <taxon>Micromonosporales</taxon>
        <taxon>Micromonosporaceae</taxon>
        <taxon>Hamadaea</taxon>
    </lineage>
</organism>
<feature type="region of interest" description="Disordered" evidence="16">
    <location>
        <begin position="621"/>
        <end position="673"/>
    </location>
</feature>
<feature type="binding site" evidence="14">
    <location>
        <position position="509"/>
    </location>
    <ligand>
        <name>Zn(2+)</name>
        <dbReference type="ChEBI" id="CHEBI:29105"/>
        <note>catalytic</note>
    </ligand>
</feature>
<sequence length="673" mass="72707">MERLPFYKRPWFWFVLVAAAIAVFFATYSSSGTYRDVDTSVALAELNKPDNVKKVLIQDKEQTIQLELANKAKFGSVETDKIQAEYPAQSADYIFDQVRNANLADGGSYNTEVTQDSWITSLIFSFAPLLLIVLFFFIMMSQMQGGGSRVLNFGKSKAKLVSKDMPKTTFADVAGAEEAVEELHEIKDFLQNPSKYQALGAKIPKGVLLFGPPGTGKTLLARAVAGEAGVPFYSISGSDFVEMFVGVGASRVRDLFEQAKSNAPAIVFVDEIDAVGRHRGAGLGGGHDEREQTLNQLLVEMDGFDAKGGVILIAATNRPDILDPALLRPGRFDRQIAVDTPDMEGRKAILRVHAKGKPFTPDVDLDAVARRTPGFTGADLANVINESALLTARNDKRAITNDFLEESIDRVVAGPQRRTRVMSDHEKKITAYHEGGHALVAHAMPHSAPVHKVTILSRGRSLGHTLVLPTEDKYTQTRAEMIDTLAYALGGRAAEELVFHEPTTGAGNDIEKASAIARAMVTQYGMSSKLGAVKYGTSGDEPFLGRSYGHEKDYSDSVAAEIDSEVRALIELAHDEAYAVLVEYRDVLDNIVLELIEKETLSTADMNRICARVTKRPPMAPFNGFGKRTPSDLPPVQTAAERAAAGSASAGSAPATGAPQSVADGATLIEGSN</sequence>
<keyword evidence="12 14" id="KW-0482">Metalloprotease</keyword>
<comment type="cofactor">
    <cofactor evidence="14">
        <name>Zn(2+)</name>
        <dbReference type="ChEBI" id="CHEBI:29105"/>
    </cofactor>
    <text evidence="14">Binds 1 zinc ion per subunit.</text>
</comment>
<dbReference type="InterPro" id="IPR003593">
    <property type="entry name" value="AAA+_ATPase"/>
</dbReference>
<feature type="domain" description="AAA+ ATPase" evidence="17">
    <location>
        <begin position="203"/>
        <end position="342"/>
    </location>
</feature>
<feature type="compositionally biased region" description="Low complexity" evidence="16">
    <location>
        <begin position="639"/>
        <end position="658"/>
    </location>
</feature>
<evidence type="ECO:0000256" key="3">
    <source>
        <dbReference type="ARBA" id="ARBA00022475"/>
    </source>
</evidence>
<dbReference type="Gene3D" id="1.20.58.760">
    <property type="entry name" value="Peptidase M41"/>
    <property type="match status" value="1"/>
</dbReference>
<evidence type="ECO:0000256" key="13">
    <source>
        <dbReference type="ARBA" id="ARBA00023136"/>
    </source>
</evidence>
<dbReference type="GO" id="GO:0008237">
    <property type="term" value="F:metallopeptidase activity"/>
    <property type="evidence" value="ECO:0007669"/>
    <property type="project" value="UniProtKB-KW"/>
</dbReference>
<dbReference type="SMART" id="SM00382">
    <property type="entry name" value="AAA"/>
    <property type="match status" value="1"/>
</dbReference>
<gene>
    <name evidence="14 18" type="primary">ftsH</name>
    <name evidence="18" type="ORF">ACFOZ4_02740</name>
</gene>
<reference evidence="19" key="1">
    <citation type="journal article" date="2019" name="Int. J. Syst. Evol. Microbiol.">
        <title>The Global Catalogue of Microorganisms (GCM) 10K type strain sequencing project: providing services to taxonomists for standard genome sequencing and annotation.</title>
        <authorList>
            <consortium name="The Broad Institute Genomics Platform"/>
            <consortium name="The Broad Institute Genome Sequencing Center for Infectious Disease"/>
            <person name="Wu L."/>
            <person name="Ma J."/>
        </authorList>
    </citation>
    <scope>NUCLEOTIDE SEQUENCE [LARGE SCALE GENOMIC DNA]</scope>
    <source>
        <strain evidence="19">CGMCC 4.7289</strain>
    </source>
</reference>
<feature type="transmembrane region" description="Helical" evidence="14">
    <location>
        <begin position="12"/>
        <end position="30"/>
    </location>
</feature>